<evidence type="ECO:0000313" key="9">
    <source>
        <dbReference type="EMBL" id="QDZ19016.1"/>
    </source>
</evidence>
<feature type="region of interest" description="Disordered" evidence="7">
    <location>
        <begin position="1"/>
        <end position="33"/>
    </location>
</feature>
<dbReference type="STRING" id="1764295.A0A5B8MEH5"/>
<keyword evidence="10" id="KW-1185">Reference proteome</keyword>
<feature type="domain" description="Fe2OG dioxygenase" evidence="8">
    <location>
        <begin position="251"/>
        <end position="371"/>
    </location>
</feature>
<evidence type="ECO:0000256" key="7">
    <source>
        <dbReference type="SAM" id="MobiDB-lite"/>
    </source>
</evidence>
<evidence type="ECO:0000256" key="3">
    <source>
        <dbReference type="ARBA" id="ARBA00022964"/>
    </source>
</evidence>
<dbReference type="OrthoDB" id="6614653at2759"/>
<dbReference type="InterPro" id="IPR037151">
    <property type="entry name" value="AlkB-like_sf"/>
</dbReference>
<dbReference type="InterPro" id="IPR004574">
    <property type="entry name" value="Alkb"/>
</dbReference>
<dbReference type="PANTHER" id="PTHR16557:SF11">
    <property type="entry name" value="ALPHA-KETOGLUTARATE-DEPENDENT DIOXYGENASE ALKB"/>
    <property type="match status" value="1"/>
</dbReference>
<comment type="cofactor">
    <cofactor evidence="6">
        <name>Fe(2+)</name>
        <dbReference type="ChEBI" id="CHEBI:29033"/>
    </cofactor>
    <text evidence="6">Binds 1 Fe(2+) ion per subunit.</text>
</comment>
<dbReference type="GO" id="GO:0035516">
    <property type="term" value="F:broad specificity oxidative DNA demethylase activity"/>
    <property type="evidence" value="ECO:0007669"/>
    <property type="project" value="TreeGrafter"/>
</dbReference>
<dbReference type="SUPFAM" id="SSF51197">
    <property type="entry name" value="Clavaminate synthase-like"/>
    <property type="match status" value="1"/>
</dbReference>
<keyword evidence="4" id="KW-0560">Oxidoreductase</keyword>
<evidence type="ECO:0000256" key="1">
    <source>
        <dbReference type="ARBA" id="ARBA00007879"/>
    </source>
</evidence>
<evidence type="ECO:0000313" key="10">
    <source>
        <dbReference type="Proteomes" id="UP000316726"/>
    </source>
</evidence>
<dbReference type="GO" id="GO:0005737">
    <property type="term" value="C:cytoplasm"/>
    <property type="evidence" value="ECO:0007669"/>
    <property type="project" value="TreeGrafter"/>
</dbReference>
<evidence type="ECO:0000259" key="8">
    <source>
        <dbReference type="PROSITE" id="PS51471"/>
    </source>
</evidence>
<dbReference type="InterPro" id="IPR027450">
    <property type="entry name" value="AlkB-like"/>
</dbReference>
<evidence type="ECO:0000256" key="4">
    <source>
        <dbReference type="ARBA" id="ARBA00023002"/>
    </source>
</evidence>
<reference evidence="9 10" key="1">
    <citation type="submission" date="2018-07" db="EMBL/GenBank/DDBJ databases">
        <title>The complete nuclear genome of the prasinophyte Chloropicon primus (CCMP1205).</title>
        <authorList>
            <person name="Pombert J.-F."/>
            <person name="Otis C."/>
            <person name="Turmel M."/>
            <person name="Lemieux C."/>
        </authorList>
    </citation>
    <scope>NUCLEOTIDE SEQUENCE [LARGE SCALE GENOMIC DNA]</scope>
    <source>
        <strain evidence="9 10">CCMP1205</strain>
    </source>
</reference>
<evidence type="ECO:0000256" key="2">
    <source>
        <dbReference type="ARBA" id="ARBA00022723"/>
    </source>
</evidence>
<keyword evidence="5 6" id="KW-0408">Iron</keyword>
<accession>A0A5B8MEH5</accession>
<keyword evidence="2 6" id="KW-0479">Metal-binding</keyword>
<dbReference type="Proteomes" id="UP000316726">
    <property type="component" value="Chromosome 2"/>
</dbReference>
<feature type="binding site" evidence="6">
    <location>
        <position position="269"/>
    </location>
    <ligand>
        <name>Fe cation</name>
        <dbReference type="ChEBI" id="CHEBI:24875"/>
        <note>catalytic</note>
    </ligand>
</feature>
<dbReference type="AlphaFoldDB" id="A0A5B8MEH5"/>
<gene>
    <name evidence="9" type="ORF">A3770_02p15340</name>
</gene>
<organism evidence="9 10">
    <name type="scientific">Chloropicon primus</name>
    <dbReference type="NCBI Taxonomy" id="1764295"/>
    <lineage>
        <taxon>Eukaryota</taxon>
        <taxon>Viridiplantae</taxon>
        <taxon>Chlorophyta</taxon>
        <taxon>Chloropicophyceae</taxon>
        <taxon>Chloropicales</taxon>
        <taxon>Chloropicaceae</taxon>
        <taxon>Chloropicon</taxon>
    </lineage>
</organism>
<dbReference type="EMBL" id="CP031035">
    <property type="protein sequence ID" value="QDZ19016.1"/>
    <property type="molecule type" value="Genomic_DNA"/>
</dbReference>
<dbReference type="PANTHER" id="PTHR16557">
    <property type="entry name" value="ALKYLATED DNA REPAIR PROTEIN ALKB-RELATED"/>
    <property type="match status" value="1"/>
</dbReference>
<feature type="binding site" evidence="6">
    <location>
        <position position="271"/>
    </location>
    <ligand>
        <name>Fe cation</name>
        <dbReference type="ChEBI" id="CHEBI:24875"/>
        <note>catalytic</note>
    </ligand>
</feature>
<feature type="binding site" evidence="6">
    <location>
        <position position="325"/>
    </location>
    <ligand>
        <name>Fe cation</name>
        <dbReference type="ChEBI" id="CHEBI:24875"/>
        <note>catalytic</note>
    </ligand>
</feature>
<evidence type="ECO:0000256" key="6">
    <source>
        <dbReference type="PIRSR" id="PIRSR604574-2"/>
    </source>
</evidence>
<feature type="region of interest" description="Disordered" evidence="7">
    <location>
        <begin position="335"/>
        <end position="358"/>
    </location>
</feature>
<feature type="compositionally biased region" description="Low complexity" evidence="7">
    <location>
        <begin position="1"/>
        <end position="21"/>
    </location>
</feature>
<evidence type="ECO:0000256" key="5">
    <source>
        <dbReference type="ARBA" id="ARBA00023004"/>
    </source>
</evidence>
<proteinExistence type="inferred from homology"/>
<comment type="similarity">
    <text evidence="1">Belongs to the alkB family.</text>
</comment>
<dbReference type="PROSITE" id="PS51471">
    <property type="entry name" value="FE2OG_OXY"/>
    <property type="match status" value="1"/>
</dbReference>
<protein>
    <submittedName>
        <fullName evidence="9">Alpha-ketoglutarate-dependent dioxygenase AlkB</fullName>
    </submittedName>
</protein>
<keyword evidence="3 9" id="KW-0223">Dioxygenase</keyword>
<name>A0A5B8MEH5_9CHLO</name>
<sequence>MEGEGASARSGYPSSPSSAAPHPNPNPFREAEKKYQLHYDQVMAFSKGKLRGKGEFRERPTDLSEVLDFRSAEPPPGAAALETEAVPSAAAARGLYTLDGHPGFYFVSGLLDESAVEDLAGEILSEHIEPPATSNFTREHGTRIRGLWGAARRGLFYRPGAGGGAGGELPAGGQGCWSAADHPAASQTPAQVLLDRLRWVSLGPQYDWTRRVYRDDVPCRGLPRRLKELADALVRDLRGASGRVQASGGYSADAALLNFYGSKDTLGGHKDDAELDLSQPLVSVSLGCDAVFLLGGTTKGVRPTAMLVRSGDVVVLSGRSRSCFHGVPRIFSKTPRRGGVAGGGKRSPSPSPSLRGYLDEHRINVSVRMVGRGAAGGGGGGEEDGGAGVGA</sequence>
<dbReference type="GO" id="GO:0035513">
    <property type="term" value="P:oxidative RNA demethylation"/>
    <property type="evidence" value="ECO:0007669"/>
    <property type="project" value="TreeGrafter"/>
</dbReference>
<dbReference type="Pfam" id="PF13532">
    <property type="entry name" value="2OG-FeII_Oxy_2"/>
    <property type="match status" value="1"/>
</dbReference>
<dbReference type="Gene3D" id="2.60.120.590">
    <property type="entry name" value="Alpha-ketoglutarate-dependent dioxygenase AlkB-like"/>
    <property type="match status" value="1"/>
</dbReference>
<dbReference type="InterPro" id="IPR005123">
    <property type="entry name" value="Oxoglu/Fe-dep_dioxygenase_dom"/>
</dbReference>
<dbReference type="GO" id="GO:0035515">
    <property type="term" value="F:oxidative RNA demethylase activity"/>
    <property type="evidence" value="ECO:0007669"/>
    <property type="project" value="TreeGrafter"/>
</dbReference>
<dbReference type="GO" id="GO:0008198">
    <property type="term" value="F:ferrous iron binding"/>
    <property type="evidence" value="ECO:0007669"/>
    <property type="project" value="TreeGrafter"/>
</dbReference>